<feature type="region of interest" description="Disordered" evidence="2">
    <location>
        <begin position="588"/>
        <end position="613"/>
    </location>
</feature>
<dbReference type="STRING" id="34506.A0A090L667"/>
<dbReference type="AlphaFoldDB" id="A0A090L667"/>
<dbReference type="WormBase" id="SRAE_1000128000">
    <property type="protein sequence ID" value="SRP01461"/>
    <property type="gene ID" value="WBGene00257884"/>
</dbReference>
<accession>A0A090L667</accession>
<reference evidence="3 4" key="1">
    <citation type="submission" date="2014-09" db="EMBL/GenBank/DDBJ databases">
        <authorList>
            <person name="Martin A.A."/>
        </authorList>
    </citation>
    <scope>NUCLEOTIDE SEQUENCE</scope>
    <source>
        <strain evidence="4">ED321</strain>
        <strain evidence="3">ED321 Heterogonic</strain>
    </source>
</reference>
<proteinExistence type="predicted"/>
<evidence type="ECO:0000256" key="2">
    <source>
        <dbReference type="SAM" id="MobiDB-lite"/>
    </source>
</evidence>
<gene>
    <name evidence="3 5 6" type="ORF">SRAE_1000128000</name>
</gene>
<dbReference type="Proteomes" id="UP000035682">
    <property type="component" value="Unplaced"/>
</dbReference>
<organism evidence="3">
    <name type="scientific">Strongyloides ratti</name>
    <name type="common">Parasitic roundworm</name>
    <dbReference type="NCBI Taxonomy" id="34506"/>
    <lineage>
        <taxon>Eukaryota</taxon>
        <taxon>Metazoa</taxon>
        <taxon>Ecdysozoa</taxon>
        <taxon>Nematoda</taxon>
        <taxon>Chromadorea</taxon>
        <taxon>Rhabditida</taxon>
        <taxon>Tylenchina</taxon>
        <taxon>Panagrolaimomorpha</taxon>
        <taxon>Strongyloidoidea</taxon>
        <taxon>Strongyloididae</taxon>
        <taxon>Strongyloides</taxon>
    </lineage>
</organism>
<feature type="region of interest" description="Disordered" evidence="2">
    <location>
        <begin position="625"/>
        <end position="645"/>
    </location>
</feature>
<feature type="compositionally biased region" description="Acidic residues" evidence="2">
    <location>
        <begin position="703"/>
        <end position="714"/>
    </location>
</feature>
<feature type="compositionally biased region" description="Polar residues" evidence="2">
    <location>
        <begin position="752"/>
        <end position="768"/>
    </location>
</feature>
<dbReference type="WBParaSite" id="SRAE_1000128000.1">
    <property type="protein sequence ID" value="SRAE_1000128000.1"/>
    <property type="gene ID" value="WBGene00257884"/>
</dbReference>
<evidence type="ECO:0000313" key="6">
    <source>
        <dbReference type="WormBase" id="SRAE_1000128000"/>
    </source>
</evidence>
<evidence type="ECO:0000313" key="5">
    <source>
        <dbReference type="WBParaSite" id="SRAE_1000128000.1"/>
    </source>
</evidence>
<dbReference type="RefSeq" id="XP_024502216.1">
    <property type="nucleotide sequence ID" value="XM_024648215.1"/>
</dbReference>
<dbReference type="OMA" id="SHVECKE"/>
<protein>
    <submittedName>
        <fullName evidence="3 5">Uncharacterized protein</fullName>
    </submittedName>
</protein>
<feature type="compositionally biased region" description="Polar residues" evidence="2">
    <location>
        <begin position="425"/>
        <end position="437"/>
    </location>
</feature>
<feature type="coiled-coil region" evidence="1">
    <location>
        <begin position="50"/>
        <end position="77"/>
    </location>
</feature>
<dbReference type="OrthoDB" id="5838632at2759"/>
<feature type="compositionally biased region" description="Polar residues" evidence="2">
    <location>
        <begin position="775"/>
        <end position="787"/>
    </location>
</feature>
<reference evidence="5" key="2">
    <citation type="submission" date="2020-12" db="UniProtKB">
        <authorList>
            <consortium name="WormBaseParasite"/>
        </authorList>
    </citation>
    <scope>IDENTIFICATION</scope>
</reference>
<feature type="region of interest" description="Disordered" evidence="2">
    <location>
        <begin position="686"/>
        <end position="795"/>
    </location>
</feature>
<dbReference type="EMBL" id="LN609528">
    <property type="protein sequence ID" value="CEF63014.1"/>
    <property type="molecule type" value="Genomic_DNA"/>
</dbReference>
<name>A0A090L667_STRRB</name>
<evidence type="ECO:0000313" key="3">
    <source>
        <dbReference type="EMBL" id="CEF63014.1"/>
    </source>
</evidence>
<keyword evidence="4" id="KW-1185">Reference proteome</keyword>
<sequence length="795" mass="92699">MEYYNPLLDTHLRGYLEKPCMRRHLKFLGLDDGEEVPSKNAVYARHQHMMSLLNRNKERHLAQLSDLSRKLEAVEKVETYRRIKKNGLLKNPHIRTLKRPMTSHDRAVIERIESNYRNSDEMKKRHKNVYEKLFSQSDKYNYLHKLDDLTLTEYKESLKNQVAKMEKIRDLTPWNTSSAIKRFNSSETSWFFKPKSLPNLAHSFTRSEGQFPVKSLNKENKKINRNQNENNTVFGNKRLQNVVEGSRLPPLARLPRKQKPNYMAQKLAPMSNKFPSLIVSSDENNKKEPDILIIDDNDKDNKKDNEEDSELDDKNTEIKVVEKRSVSEEEQPIENTIKNNDEDIIGNESVVDNLSNEEKIDDNNTIEENINQDKDNNTNDITLEEKKIDNEEEFESDEKVIKNELEDNSYENNLNEENNSKRNSIETNTSDNSNIAKQDNMDIYENNEKEHYESEFSDENSEEDYNNEDEEEDEEDEDEEKDTNNEEHYDNTNTEVDNILFDNTNDEKNSNILNLEEDKMHENDKQNNIQSDEDSEVEFHNSFVIKKDDNTENKNYESEEDLIDLNSPHDITNENEEKLDQDFKNIENEINSSEGKKNDIMDLSSENENNNKHEFDGNVLISETQSNQTDDEESLPAENNSLQRADTLHDNISVDDEYNNLENHSQNINYVDKQLDEDNVIDETKINGTQKMTDDSINHDYEENSSDVEDEKSEDESIHTSGSTELENSNDTDEENSHEISSTDNKSEKTSPEMTNNLKQNSQNFQQTNKDENNIFISPSIKIQSPSEAGDVSDQ</sequence>
<feature type="compositionally biased region" description="Basic and acidic residues" evidence="2">
    <location>
        <begin position="692"/>
        <end position="702"/>
    </location>
</feature>
<evidence type="ECO:0000256" key="1">
    <source>
        <dbReference type="SAM" id="Coils"/>
    </source>
</evidence>
<feature type="region of interest" description="Disordered" evidence="2">
    <location>
        <begin position="387"/>
        <end position="497"/>
    </location>
</feature>
<keyword evidence="1" id="KW-0175">Coiled coil</keyword>
<feature type="compositionally biased region" description="Acidic residues" evidence="2">
    <location>
        <begin position="455"/>
        <end position="481"/>
    </location>
</feature>
<feature type="region of interest" description="Disordered" evidence="2">
    <location>
        <begin position="288"/>
        <end position="315"/>
    </location>
</feature>
<dbReference type="GeneID" id="36375379"/>
<evidence type="ECO:0000313" key="4">
    <source>
        <dbReference type="Proteomes" id="UP000035682"/>
    </source>
</evidence>
<dbReference type="CTD" id="36375379"/>